<evidence type="ECO:0000256" key="1">
    <source>
        <dbReference type="ARBA" id="ARBA00022801"/>
    </source>
</evidence>
<dbReference type="HOGENOM" id="CLU_012494_5_0_10"/>
<gene>
    <name evidence="4" type="ORF">PREVCOP_03544</name>
</gene>
<dbReference type="InterPro" id="IPR013094">
    <property type="entry name" value="AB_hydrolase_3"/>
</dbReference>
<sequence>MKKTMISFLLMLTAITASAQSTARKFVLKNSSDGQSELTCYLPKNPSGRAVVDCPGGGYSHLAMDHEGHQWAEYFNKQGIAFFVLKYRMPNGNRNIPLSDAYQAMRTVRDSSAVWRINKEDVGIMGFSAGGHLASSVSTHAEAAVRPDFSILFYPVISMDERISHKGSCVNFLGEERNTNKKLVEEWSNDKAVRPNLTPRAIILMSFDDKVVPPVTNGVAYYSAMSKAGNECTMHIYPTAGHGWGFRDAAHGFPYHDQMLNDLTCWLNRLPSKSYLSNK</sequence>
<dbReference type="GO" id="GO:0016787">
    <property type="term" value="F:hydrolase activity"/>
    <property type="evidence" value="ECO:0007669"/>
    <property type="project" value="UniProtKB-KW"/>
</dbReference>
<reference evidence="4" key="1">
    <citation type="submission" date="2009-11" db="EMBL/GenBank/DDBJ databases">
        <authorList>
            <person name="Weinstock G."/>
            <person name="Sodergren E."/>
            <person name="Clifton S."/>
            <person name="Fulton L."/>
            <person name="Fulton B."/>
            <person name="Courtney L."/>
            <person name="Fronick C."/>
            <person name="Harrison M."/>
            <person name="Strong C."/>
            <person name="Farmer C."/>
            <person name="Delahaunty K."/>
            <person name="Markovic C."/>
            <person name="Hall O."/>
            <person name="Minx P."/>
            <person name="Tomlinson C."/>
            <person name="Mitreva M."/>
            <person name="Nelson J."/>
            <person name="Hou S."/>
            <person name="Wollam A."/>
            <person name="Pepin K.H."/>
            <person name="Johnson M."/>
            <person name="Bhonagiri V."/>
            <person name="Nash W.E."/>
            <person name="Warren W."/>
            <person name="Chinwalla A."/>
            <person name="Mardis E.R."/>
            <person name="Wilson R.K."/>
        </authorList>
    </citation>
    <scope>NUCLEOTIDE SEQUENCE [LARGE SCALE GENOMIC DNA]</scope>
    <source>
        <strain evidence="4">DSM 18205</strain>
    </source>
</reference>
<dbReference type="Pfam" id="PF07859">
    <property type="entry name" value="Abhydrolase_3"/>
    <property type="match status" value="1"/>
</dbReference>
<dbReference type="EMBL" id="ACBX02000001">
    <property type="protein sequence ID" value="EFB36902.1"/>
    <property type="molecule type" value="Genomic_DNA"/>
</dbReference>
<comment type="caution">
    <text evidence="4">The sequence shown here is derived from an EMBL/GenBank/DDBJ whole genome shotgun (WGS) entry which is preliminary data.</text>
</comment>
<feature type="domain" description="Alpha/beta hydrolase fold-3" evidence="3">
    <location>
        <begin position="56"/>
        <end position="244"/>
    </location>
</feature>
<accession>D1P8K9</accession>
<dbReference type="PANTHER" id="PTHR48081:SF6">
    <property type="entry name" value="PEPTIDASE S9 PROLYL OLIGOPEPTIDASE CATALYTIC DOMAIN-CONTAINING PROTEIN"/>
    <property type="match status" value="1"/>
</dbReference>
<evidence type="ECO:0000313" key="4">
    <source>
        <dbReference type="EMBL" id="EFB36902.1"/>
    </source>
</evidence>
<keyword evidence="5" id="KW-1185">Reference proteome</keyword>
<dbReference type="AlphaFoldDB" id="D1P8K9"/>
<keyword evidence="1" id="KW-0378">Hydrolase</keyword>
<feature type="signal peptide" evidence="2">
    <location>
        <begin position="1"/>
        <end position="19"/>
    </location>
</feature>
<organism evidence="4 5">
    <name type="scientific">Segatella copri DSM 18205</name>
    <dbReference type="NCBI Taxonomy" id="537011"/>
    <lineage>
        <taxon>Bacteria</taxon>
        <taxon>Pseudomonadati</taxon>
        <taxon>Bacteroidota</taxon>
        <taxon>Bacteroidia</taxon>
        <taxon>Bacteroidales</taxon>
        <taxon>Prevotellaceae</taxon>
        <taxon>Segatella</taxon>
    </lineage>
</organism>
<evidence type="ECO:0000256" key="2">
    <source>
        <dbReference type="SAM" id="SignalP"/>
    </source>
</evidence>
<dbReference type="InterPro" id="IPR029058">
    <property type="entry name" value="AB_hydrolase_fold"/>
</dbReference>
<evidence type="ECO:0000259" key="3">
    <source>
        <dbReference type="Pfam" id="PF07859"/>
    </source>
</evidence>
<dbReference type="STRING" id="537011.PREVCOP_03544"/>
<dbReference type="PaxDb" id="537011-PREVCOP_03544"/>
<dbReference type="GeneID" id="69849953"/>
<dbReference type="RefSeq" id="WP_006846282.1">
    <property type="nucleotide sequence ID" value="NZ_CP085932.1"/>
</dbReference>
<proteinExistence type="predicted"/>
<feature type="chain" id="PRO_5003025992" description="Alpha/beta hydrolase fold-3 domain-containing protein" evidence="2">
    <location>
        <begin position="20"/>
        <end position="279"/>
    </location>
</feature>
<keyword evidence="2" id="KW-0732">Signal</keyword>
<dbReference type="InterPro" id="IPR050300">
    <property type="entry name" value="GDXG_lipolytic_enzyme"/>
</dbReference>
<evidence type="ECO:0000313" key="5">
    <source>
        <dbReference type="Proteomes" id="UP000004477"/>
    </source>
</evidence>
<dbReference type="PANTHER" id="PTHR48081">
    <property type="entry name" value="AB HYDROLASE SUPERFAMILY PROTEIN C4A8.06C"/>
    <property type="match status" value="1"/>
</dbReference>
<dbReference type="SUPFAM" id="SSF53474">
    <property type="entry name" value="alpha/beta-Hydrolases"/>
    <property type="match status" value="1"/>
</dbReference>
<dbReference type="Proteomes" id="UP000004477">
    <property type="component" value="Unassembled WGS sequence"/>
</dbReference>
<protein>
    <recommendedName>
        <fullName evidence="3">Alpha/beta hydrolase fold-3 domain-containing protein</fullName>
    </recommendedName>
</protein>
<dbReference type="Gene3D" id="3.40.50.1820">
    <property type="entry name" value="alpha/beta hydrolase"/>
    <property type="match status" value="1"/>
</dbReference>
<name>D1P8K9_9BACT</name>